<dbReference type="RefSeq" id="WP_114382169.1">
    <property type="nucleotide sequence ID" value="NZ_QPJD01000014.1"/>
</dbReference>
<dbReference type="SUPFAM" id="SSF54001">
    <property type="entry name" value="Cysteine proteinases"/>
    <property type="match status" value="1"/>
</dbReference>
<protein>
    <submittedName>
        <fullName evidence="2">Arylamine N-acetyltransferase</fullName>
    </submittedName>
</protein>
<dbReference type="GO" id="GO:0016407">
    <property type="term" value="F:acetyltransferase activity"/>
    <property type="evidence" value="ECO:0007669"/>
    <property type="project" value="InterPro"/>
</dbReference>
<dbReference type="PANTHER" id="PTHR11786">
    <property type="entry name" value="N-HYDROXYARYLAMINE O-ACETYLTRANSFERASE"/>
    <property type="match status" value="1"/>
</dbReference>
<dbReference type="Proteomes" id="UP000252415">
    <property type="component" value="Unassembled WGS sequence"/>
</dbReference>
<dbReference type="InterPro" id="IPR038765">
    <property type="entry name" value="Papain-like_cys_pep_sf"/>
</dbReference>
<keyword evidence="2" id="KW-0808">Transferase</keyword>
<dbReference type="EMBL" id="QPJD01000014">
    <property type="protein sequence ID" value="RCW43004.1"/>
    <property type="molecule type" value="Genomic_DNA"/>
</dbReference>
<comment type="caution">
    <text evidence="2">The sequence shown here is derived from an EMBL/GenBank/DDBJ whole genome shotgun (WGS) entry which is preliminary data.</text>
</comment>
<sequence>MITKEQVKAYLNRIGITDIEAPTKSYLFELHKAHVKSIPWETVDIFAGKPASIDFSESVKLILNDRSGYCFHLNGAFSVLLRSLGYKVSLHRAGVQPPGAEPRVNSFHLGLTVHLVNQQLEEEKWIIDVGLGDMPYEPLPLQYGIYNQGPFIYKVTESSVVRNGWRLEHDPLGSFTGVDFDPAVVDDLEEFKPKHDHYSRSADSPWINMFLVRQRHAAGSNELKGCIWSKRENSGVERTELTTKSRWLEVLGDVFGERLVNYSSHERDELWKKARFIHEEWKISLRLSKGS</sequence>
<name>A0A368VNE2_9BACL</name>
<dbReference type="Gene3D" id="2.40.128.150">
    <property type="entry name" value="Cysteine proteinases"/>
    <property type="match status" value="1"/>
</dbReference>
<proteinExistence type="inferred from homology"/>
<dbReference type="PANTHER" id="PTHR11786:SF0">
    <property type="entry name" value="ARYLAMINE N-ACETYLTRANSFERASE 4-RELATED"/>
    <property type="match status" value="1"/>
</dbReference>
<dbReference type="InterPro" id="IPR001447">
    <property type="entry name" value="Arylamine_N-AcTrfase"/>
</dbReference>
<evidence type="ECO:0000256" key="1">
    <source>
        <dbReference type="ARBA" id="ARBA00006547"/>
    </source>
</evidence>
<organism evidence="2 3">
    <name type="scientific">Paenibacillus prosopidis</name>
    <dbReference type="NCBI Taxonomy" id="630520"/>
    <lineage>
        <taxon>Bacteria</taxon>
        <taxon>Bacillati</taxon>
        <taxon>Bacillota</taxon>
        <taxon>Bacilli</taxon>
        <taxon>Bacillales</taxon>
        <taxon>Paenibacillaceae</taxon>
        <taxon>Paenibacillus</taxon>
    </lineage>
</organism>
<evidence type="ECO:0000313" key="2">
    <source>
        <dbReference type="EMBL" id="RCW43004.1"/>
    </source>
</evidence>
<accession>A0A368VNE2</accession>
<dbReference type="AlphaFoldDB" id="A0A368VNE2"/>
<dbReference type="Gene3D" id="3.30.2140.10">
    <property type="entry name" value="Arylamine N-acetyltransferase"/>
    <property type="match status" value="1"/>
</dbReference>
<comment type="similarity">
    <text evidence="1">Belongs to the arylamine N-acetyltransferase family.</text>
</comment>
<keyword evidence="3" id="KW-1185">Reference proteome</keyword>
<evidence type="ECO:0000313" key="3">
    <source>
        <dbReference type="Proteomes" id="UP000252415"/>
    </source>
</evidence>
<reference evidence="2 3" key="1">
    <citation type="submission" date="2018-07" db="EMBL/GenBank/DDBJ databases">
        <title>Genomic Encyclopedia of Type Strains, Phase III (KMG-III): the genomes of soil and plant-associated and newly described type strains.</title>
        <authorList>
            <person name="Whitman W."/>
        </authorList>
    </citation>
    <scope>NUCLEOTIDE SEQUENCE [LARGE SCALE GENOMIC DNA]</scope>
    <source>
        <strain evidence="2 3">CECT 7506</strain>
    </source>
</reference>
<gene>
    <name evidence="2" type="ORF">DFP97_11467</name>
</gene>
<dbReference type="OrthoDB" id="7181050at2"/>
<dbReference type="Pfam" id="PF00797">
    <property type="entry name" value="Acetyltransf_2"/>
    <property type="match status" value="1"/>
</dbReference>